<evidence type="ECO:0000256" key="5">
    <source>
        <dbReference type="ARBA" id="ARBA00023212"/>
    </source>
</evidence>
<dbReference type="PANTHER" id="PTHR11604">
    <property type="entry name" value="PROFILIN"/>
    <property type="match status" value="1"/>
</dbReference>
<dbReference type="InterPro" id="IPR036140">
    <property type="entry name" value="PFN_sf"/>
</dbReference>
<evidence type="ECO:0000256" key="7">
    <source>
        <dbReference type="RuleBase" id="RU003909"/>
    </source>
</evidence>
<evidence type="ECO:0000256" key="1">
    <source>
        <dbReference type="ARBA" id="ARBA00004245"/>
    </source>
</evidence>
<dbReference type="PROSITE" id="PS00414">
    <property type="entry name" value="PROFILIN"/>
    <property type="match status" value="1"/>
</dbReference>
<evidence type="ECO:0000256" key="6">
    <source>
        <dbReference type="RuleBase" id="RU003908"/>
    </source>
</evidence>
<dbReference type="InterPro" id="IPR005455">
    <property type="entry name" value="PFN_euk"/>
</dbReference>
<name>A0A8H7S603_9FUNG</name>
<dbReference type="InterPro" id="IPR027310">
    <property type="entry name" value="Profilin_CS"/>
</dbReference>
<dbReference type="Proteomes" id="UP000646827">
    <property type="component" value="Unassembled WGS sequence"/>
</dbReference>
<keyword evidence="4 7" id="KW-0009">Actin-binding</keyword>
<dbReference type="InterPro" id="IPR048278">
    <property type="entry name" value="PFN"/>
</dbReference>
<dbReference type="Pfam" id="PF00235">
    <property type="entry name" value="Profilin"/>
    <property type="match status" value="1"/>
</dbReference>
<dbReference type="SUPFAM" id="SSF55770">
    <property type="entry name" value="Profilin (actin-binding protein)"/>
    <property type="match status" value="1"/>
</dbReference>
<dbReference type="PRINTS" id="PR01640">
    <property type="entry name" value="PROFILINPLNT"/>
</dbReference>
<evidence type="ECO:0000256" key="3">
    <source>
        <dbReference type="ARBA" id="ARBA00022490"/>
    </source>
</evidence>
<comment type="subcellular location">
    <subcellularLocation>
        <location evidence="1">Cytoplasm</location>
        <location evidence="1">Cytoskeleton</location>
    </subcellularLocation>
</comment>
<dbReference type="SMART" id="SM00392">
    <property type="entry name" value="PROF"/>
    <property type="match status" value="1"/>
</dbReference>
<evidence type="ECO:0000256" key="2">
    <source>
        <dbReference type="ARBA" id="ARBA00010058"/>
    </source>
</evidence>
<accession>A0A8H7S603</accession>
<evidence type="ECO:0000313" key="8">
    <source>
        <dbReference type="EMBL" id="KAG2222118.1"/>
    </source>
</evidence>
<sequence length="125" mass="13358">MSWQPYVDSLVGSGNVAQAAIFGLDGTELATSPSFKVSATEAKEIIASFRDEGSTLYILGVDVAGVKYEVFRADTHFIHGVKNATGVVVAKAEQCFVIGVYEESMKAHAQQTIGAMADFLLSNHQ</sequence>
<evidence type="ECO:0000256" key="4">
    <source>
        <dbReference type="ARBA" id="ARBA00023203"/>
    </source>
</evidence>
<dbReference type="OrthoDB" id="421374at2759"/>
<evidence type="ECO:0000313" key="9">
    <source>
        <dbReference type="Proteomes" id="UP000646827"/>
    </source>
</evidence>
<dbReference type="PANTHER" id="PTHR11604:SF0">
    <property type="entry name" value="PROFILIN"/>
    <property type="match status" value="1"/>
</dbReference>
<dbReference type="AlphaFoldDB" id="A0A8H7S603"/>
<organism evidence="8 9">
    <name type="scientific">Circinella minor</name>
    <dbReference type="NCBI Taxonomy" id="1195481"/>
    <lineage>
        <taxon>Eukaryota</taxon>
        <taxon>Fungi</taxon>
        <taxon>Fungi incertae sedis</taxon>
        <taxon>Mucoromycota</taxon>
        <taxon>Mucoromycotina</taxon>
        <taxon>Mucoromycetes</taxon>
        <taxon>Mucorales</taxon>
        <taxon>Lichtheimiaceae</taxon>
        <taxon>Circinella</taxon>
    </lineage>
</organism>
<dbReference type="PRINTS" id="PR00392">
    <property type="entry name" value="PROFILIN"/>
</dbReference>
<dbReference type="EMBL" id="JAEPRB010000091">
    <property type="protein sequence ID" value="KAG2222118.1"/>
    <property type="molecule type" value="Genomic_DNA"/>
</dbReference>
<dbReference type="Gene3D" id="3.30.450.30">
    <property type="entry name" value="Dynein light chain 2a, cytoplasmic"/>
    <property type="match status" value="1"/>
</dbReference>
<keyword evidence="3" id="KW-0963">Cytoplasm</keyword>
<gene>
    <name evidence="8" type="ORF">INT45_007554</name>
</gene>
<comment type="subunit">
    <text evidence="6">Occurs in many kinds of cells as a complex with monomeric actin in a 1:1 ratio.</text>
</comment>
<comment type="caution">
    <text evidence="8">The sequence shown here is derived from an EMBL/GenBank/DDBJ whole genome shotgun (WGS) entry which is preliminary data.</text>
</comment>
<reference evidence="8 9" key="1">
    <citation type="submission" date="2020-12" db="EMBL/GenBank/DDBJ databases">
        <title>Metabolic potential, ecology and presence of endohyphal bacteria is reflected in genomic diversity of Mucoromycotina.</title>
        <authorList>
            <person name="Muszewska A."/>
            <person name="Okrasinska A."/>
            <person name="Steczkiewicz K."/>
            <person name="Drgas O."/>
            <person name="Orlowska M."/>
            <person name="Perlinska-Lenart U."/>
            <person name="Aleksandrzak-Piekarczyk T."/>
            <person name="Szatraj K."/>
            <person name="Zielenkiewicz U."/>
            <person name="Pilsyk S."/>
            <person name="Malc E."/>
            <person name="Mieczkowski P."/>
            <person name="Kruszewska J.S."/>
            <person name="Biernat P."/>
            <person name="Pawlowska J."/>
        </authorList>
    </citation>
    <scope>NUCLEOTIDE SEQUENCE [LARGE SCALE GENOMIC DNA]</scope>
    <source>
        <strain evidence="8 9">CBS 142.35</strain>
    </source>
</reference>
<comment type="function">
    <text evidence="6">Binds to actin and affects the structure of the cytoskeleton. At high concentrations, profilin prevents the polymerization of actin, whereas it enhances it at low concentrations.</text>
</comment>
<comment type="similarity">
    <text evidence="2 7">Belongs to the profilin family.</text>
</comment>
<dbReference type="CDD" id="cd00148">
    <property type="entry name" value="PROF"/>
    <property type="match status" value="1"/>
</dbReference>
<dbReference type="GO" id="GO:0003785">
    <property type="term" value="F:actin monomer binding"/>
    <property type="evidence" value="ECO:0007669"/>
    <property type="project" value="TreeGrafter"/>
</dbReference>
<proteinExistence type="inferred from homology"/>
<keyword evidence="5 6" id="KW-0206">Cytoskeleton</keyword>
<protein>
    <recommendedName>
        <fullName evidence="7">Profilin</fullName>
    </recommendedName>
</protein>
<dbReference type="GO" id="GO:0005938">
    <property type="term" value="C:cell cortex"/>
    <property type="evidence" value="ECO:0007669"/>
    <property type="project" value="TreeGrafter"/>
</dbReference>
<dbReference type="GO" id="GO:0005856">
    <property type="term" value="C:cytoskeleton"/>
    <property type="evidence" value="ECO:0007669"/>
    <property type="project" value="UniProtKB-SubCell"/>
</dbReference>
<keyword evidence="9" id="KW-1185">Reference proteome</keyword>